<dbReference type="InterPro" id="IPR030185">
    <property type="entry name" value="Mae1"/>
</dbReference>
<feature type="transmembrane region" description="Helical" evidence="5">
    <location>
        <begin position="30"/>
        <end position="50"/>
    </location>
</feature>
<feature type="transmembrane region" description="Helical" evidence="5">
    <location>
        <begin position="212"/>
        <end position="230"/>
    </location>
</feature>
<dbReference type="InterPro" id="IPR038665">
    <property type="entry name" value="Voltage-dep_anion_channel_sf"/>
</dbReference>
<feature type="transmembrane region" description="Helical" evidence="5">
    <location>
        <begin position="171"/>
        <end position="192"/>
    </location>
</feature>
<keyword evidence="3 5" id="KW-1133">Transmembrane helix</keyword>
<evidence type="ECO:0000313" key="6">
    <source>
        <dbReference type="EMBL" id="KAF1996234.1"/>
    </source>
</evidence>
<dbReference type="Pfam" id="PF03595">
    <property type="entry name" value="SLAC1"/>
    <property type="match status" value="1"/>
</dbReference>
<feature type="transmembrane region" description="Helical" evidence="5">
    <location>
        <begin position="242"/>
        <end position="264"/>
    </location>
</feature>
<proteinExistence type="predicted"/>
<dbReference type="EMBL" id="ML977627">
    <property type="protein sequence ID" value="KAF1996234.1"/>
    <property type="molecule type" value="Genomic_DNA"/>
</dbReference>
<keyword evidence="4 5" id="KW-0472">Membrane</keyword>
<feature type="transmembrane region" description="Helical" evidence="5">
    <location>
        <begin position="284"/>
        <end position="311"/>
    </location>
</feature>
<dbReference type="OrthoDB" id="2901184at2759"/>
<dbReference type="Gene3D" id="1.50.10.150">
    <property type="entry name" value="Voltage-dependent anion channel"/>
    <property type="match status" value="1"/>
</dbReference>
<feature type="transmembrane region" description="Helical" evidence="5">
    <location>
        <begin position="62"/>
        <end position="83"/>
    </location>
</feature>
<evidence type="ECO:0000256" key="5">
    <source>
        <dbReference type="SAM" id="Phobius"/>
    </source>
</evidence>
<dbReference type="GO" id="GO:0015140">
    <property type="term" value="F:malate transmembrane transporter activity"/>
    <property type="evidence" value="ECO:0007669"/>
    <property type="project" value="InterPro"/>
</dbReference>
<feature type="transmembrane region" description="Helical" evidence="5">
    <location>
        <begin position="103"/>
        <end position="124"/>
    </location>
</feature>
<keyword evidence="2 5" id="KW-0812">Transmembrane</keyword>
<evidence type="ECO:0000313" key="7">
    <source>
        <dbReference type="Proteomes" id="UP000799779"/>
    </source>
</evidence>
<evidence type="ECO:0000256" key="1">
    <source>
        <dbReference type="ARBA" id="ARBA00004141"/>
    </source>
</evidence>
<feature type="transmembrane region" description="Helical" evidence="5">
    <location>
        <begin position="318"/>
        <end position="335"/>
    </location>
</feature>
<evidence type="ECO:0000256" key="2">
    <source>
        <dbReference type="ARBA" id="ARBA00022692"/>
    </source>
</evidence>
<evidence type="ECO:0000256" key="3">
    <source>
        <dbReference type="ARBA" id="ARBA00022989"/>
    </source>
</evidence>
<dbReference type="PANTHER" id="PTHR31162:SF0">
    <property type="entry name" value="MALIC ACID TRANSPORT PROTEIN"/>
    <property type="match status" value="1"/>
</dbReference>
<dbReference type="Proteomes" id="UP000799779">
    <property type="component" value="Unassembled WGS sequence"/>
</dbReference>
<reference evidence="6" key="1">
    <citation type="journal article" date="2020" name="Stud. Mycol.">
        <title>101 Dothideomycetes genomes: a test case for predicting lifestyles and emergence of pathogens.</title>
        <authorList>
            <person name="Haridas S."/>
            <person name="Albert R."/>
            <person name="Binder M."/>
            <person name="Bloem J."/>
            <person name="Labutti K."/>
            <person name="Salamov A."/>
            <person name="Andreopoulos B."/>
            <person name="Baker S."/>
            <person name="Barry K."/>
            <person name="Bills G."/>
            <person name="Bluhm B."/>
            <person name="Cannon C."/>
            <person name="Castanera R."/>
            <person name="Culley D."/>
            <person name="Daum C."/>
            <person name="Ezra D."/>
            <person name="Gonzalez J."/>
            <person name="Henrissat B."/>
            <person name="Kuo A."/>
            <person name="Liang C."/>
            <person name="Lipzen A."/>
            <person name="Lutzoni F."/>
            <person name="Magnuson J."/>
            <person name="Mondo S."/>
            <person name="Nolan M."/>
            <person name="Ohm R."/>
            <person name="Pangilinan J."/>
            <person name="Park H.-J."/>
            <person name="Ramirez L."/>
            <person name="Alfaro M."/>
            <person name="Sun H."/>
            <person name="Tritt A."/>
            <person name="Yoshinaga Y."/>
            <person name="Zwiers L.-H."/>
            <person name="Turgeon B."/>
            <person name="Goodwin S."/>
            <person name="Spatafora J."/>
            <person name="Crous P."/>
            <person name="Grigoriev I."/>
        </authorList>
    </citation>
    <scope>NUCLEOTIDE SEQUENCE</scope>
    <source>
        <strain evidence="6">CBS 123094</strain>
    </source>
</reference>
<sequence length="388" mass="43460">MASKGDIEEDEETREQGQTKIVGFRERVRHFTWAWFTSTMSTGGLALLIANTPHKFHGLYTIGLIIFFLNIILFLTLSTLMALRAYFDLPRFLKSFAHPPEGFFFGSFWLSIATIIGGIQVFGISQGPAYPWLINTVRVLYWMYAGITLPNSILQYWIFMHRRPISPLAINPSWFLPAYSAMLTGTVASLIAGTQPLESRMPIIVSGVAYKSFGMMMAFLLTVLYFSALMEKGLPPPHLRPGMFIPLGSAAYTTVALIGLANAIPRDYGYFEVHPMAVDVLQTMALFVGIFLWIYMFWIFSMAALSCATVIPKMGFSLTWWAFIFPNVGFTLATADIGRELGSEGVMWVGSVMTVLVVAIWLVTVTACVRAVWAKRIMWPGKDEDKDL</sequence>
<dbReference type="GO" id="GO:0016020">
    <property type="term" value="C:membrane"/>
    <property type="evidence" value="ECO:0007669"/>
    <property type="project" value="UniProtKB-SubCell"/>
</dbReference>
<evidence type="ECO:0000256" key="4">
    <source>
        <dbReference type="ARBA" id="ARBA00023136"/>
    </source>
</evidence>
<keyword evidence="7" id="KW-1185">Reference proteome</keyword>
<protein>
    <submittedName>
        <fullName evidence="6">C4-dicarboxylate transporter/malic acid transport protein-like protein</fullName>
    </submittedName>
</protein>
<gene>
    <name evidence="6" type="ORF">P154DRAFT_525667</name>
</gene>
<accession>A0A6A5W5M4</accession>
<dbReference type="AlphaFoldDB" id="A0A6A5W5M4"/>
<feature type="transmembrane region" description="Helical" evidence="5">
    <location>
        <begin position="347"/>
        <end position="373"/>
    </location>
</feature>
<dbReference type="InterPro" id="IPR004695">
    <property type="entry name" value="SLAC1/Mae1/Ssu1/TehA"/>
</dbReference>
<name>A0A6A5W5M4_9PLEO</name>
<comment type="subcellular location">
    <subcellularLocation>
        <location evidence="1">Membrane</location>
        <topology evidence="1">Multi-pass membrane protein</topology>
    </subcellularLocation>
</comment>
<dbReference type="PANTHER" id="PTHR31162">
    <property type="entry name" value="MALIC ACID TRANSPORT PROTEIN-RELATED"/>
    <property type="match status" value="1"/>
</dbReference>
<dbReference type="CDD" id="cd09317">
    <property type="entry name" value="TDT_Mae1_like"/>
    <property type="match status" value="1"/>
</dbReference>
<feature type="transmembrane region" description="Helical" evidence="5">
    <location>
        <begin position="139"/>
        <end position="159"/>
    </location>
</feature>
<organism evidence="6 7">
    <name type="scientific">Amniculicola lignicola CBS 123094</name>
    <dbReference type="NCBI Taxonomy" id="1392246"/>
    <lineage>
        <taxon>Eukaryota</taxon>
        <taxon>Fungi</taxon>
        <taxon>Dikarya</taxon>
        <taxon>Ascomycota</taxon>
        <taxon>Pezizomycotina</taxon>
        <taxon>Dothideomycetes</taxon>
        <taxon>Pleosporomycetidae</taxon>
        <taxon>Pleosporales</taxon>
        <taxon>Amniculicolaceae</taxon>
        <taxon>Amniculicola</taxon>
    </lineage>
</organism>